<feature type="compositionally biased region" description="Low complexity" evidence="5">
    <location>
        <begin position="914"/>
        <end position="929"/>
    </location>
</feature>
<protein>
    <submittedName>
        <fullName evidence="7">Thyroid hormone receptor interactor 11</fullName>
    </submittedName>
</protein>
<evidence type="ECO:0000256" key="2">
    <source>
        <dbReference type="ARBA" id="ARBA00023034"/>
    </source>
</evidence>
<name>A0A673ZLU8_SALTR</name>
<feature type="compositionally biased region" description="Basic and acidic residues" evidence="5">
    <location>
        <begin position="436"/>
        <end position="446"/>
    </location>
</feature>
<dbReference type="GO" id="GO:0007030">
    <property type="term" value="P:Golgi organization"/>
    <property type="evidence" value="ECO:0007669"/>
    <property type="project" value="TreeGrafter"/>
</dbReference>
<proteinExistence type="predicted"/>
<dbReference type="PANTHER" id="PTHR18921">
    <property type="entry name" value="MYOSIN HEAVY CHAIN - RELATED"/>
    <property type="match status" value="1"/>
</dbReference>
<reference evidence="7" key="2">
    <citation type="submission" date="2025-09" db="UniProtKB">
        <authorList>
            <consortium name="Ensembl"/>
        </authorList>
    </citation>
    <scope>IDENTIFICATION</scope>
</reference>
<evidence type="ECO:0000259" key="6">
    <source>
        <dbReference type="PROSITE" id="PS50913"/>
    </source>
</evidence>
<dbReference type="OMA" id="RHIAQIS"/>
<evidence type="ECO:0000256" key="1">
    <source>
        <dbReference type="ARBA" id="ARBA00004555"/>
    </source>
</evidence>
<feature type="compositionally biased region" description="Basic and acidic residues" evidence="5">
    <location>
        <begin position="1379"/>
        <end position="1392"/>
    </location>
</feature>
<comment type="subcellular location">
    <subcellularLocation>
        <location evidence="1">Golgi apparatus</location>
    </subcellularLocation>
</comment>
<dbReference type="Gene3D" id="1.10.287.1490">
    <property type="match status" value="1"/>
</dbReference>
<evidence type="ECO:0000313" key="8">
    <source>
        <dbReference type="Proteomes" id="UP000472277"/>
    </source>
</evidence>
<evidence type="ECO:0000256" key="4">
    <source>
        <dbReference type="SAM" id="Coils"/>
    </source>
</evidence>
<reference evidence="7" key="1">
    <citation type="submission" date="2025-08" db="UniProtKB">
        <authorList>
            <consortium name="Ensembl"/>
        </authorList>
    </citation>
    <scope>IDENTIFICATION</scope>
</reference>
<accession>A0A673ZLU8</accession>
<feature type="compositionally biased region" description="Low complexity" evidence="5">
    <location>
        <begin position="1936"/>
        <end position="1947"/>
    </location>
</feature>
<keyword evidence="8" id="KW-1185">Reference proteome</keyword>
<dbReference type="Ensembl" id="ENSSTUT00000049732.1">
    <property type="protein sequence ID" value="ENSSTUP00000047687.1"/>
    <property type="gene ID" value="ENSSTUG00000016968.1"/>
</dbReference>
<dbReference type="GeneID" id="115161875"/>
<feature type="coiled-coil region" evidence="4">
    <location>
        <begin position="1677"/>
        <end position="1763"/>
    </location>
</feature>
<feature type="region of interest" description="Disordered" evidence="5">
    <location>
        <begin position="436"/>
        <end position="457"/>
    </location>
</feature>
<dbReference type="GeneTree" id="ENSGT00710000106769"/>
<feature type="region of interest" description="Disordered" evidence="5">
    <location>
        <begin position="1311"/>
        <end position="1342"/>
    </location>
</feature>
<feature type="region of interest" description="Disordered" evidence="5">
    <location>
        <begin position="982"/>
        <end position="1001"/>
    </location>
</feature>
<keyword evidence="2" id="KW-0333">Golgi apparatus</keyword>
<gene>
    <name evidence="7" type="primary">TRIP11</name>
    <name evidence="7" type="synonym">trip11</name>
</gene>
<feature type="coiled-coil region" evidence="4">
    <location>
        <begin position="59"/>
        <end position="125"/>
    </location>
</feature>
<evidence type="ECO:0000313" key="7">
    <source>
        <dbReference type="Ensembl" id="ENSSTUP00000047687.1"/>
    </source>
</evidence>
<dbReference type="KEGG" id="stru:115161875"/>
<feature type="region of interest" description="Disordered" evidence="5">
    <location>
        <begin position="1933"/>
        <end position="1984"/>
    </location>
</feature>
<feature type="compositionally biased region" description="Polar residues" evidence="5">
    <location>
        <begin position="1364"/>
        <end position="1378"/>
    </location>
</feature>
<feature type="compositionally biased region" description="Basic and acidic residues" evidence="5">
    <location>
        <begin position="930"/>
        <end position="940"/>
    </location>
</feature>
<dbReference type="PROSITE" id="PS50913">
    <property type="entry name" value="GRIP"/>
    <property type="match status" value="1"/>
</dbReference>
<dbReference type="PANTHER" id="PTHR18921:SF2">
    <property type="entry name" value="THYROID RECEPTOR-INTERACTING PROTEIN 11"/>
    <property type="match status" value="1"/>
</dbReference>
<feature type="coiled-coil region" evidence="4">
    <location>
        <begin position="1151"/>
        <end position="1282"/>
    </location>
</feature>
<dbReference type="RefSeq" id="XP_029568545.1">
    <property type="nucleotide sequence ID" value="XM_029712685.1"/>
</dbReference>
<sequence>MSSWLGGLGSGLGQSLGQVGGSLSSFTGQISTFTKDMLLEGVEEVGDASTELLVSSSKLEQVEAEYERLKRIHAEQEEKLEASEIQNKRQSAEYRTLMQQKDVEISHLKARQSGLQEEVQKLQHSAQSVSSDPAVLPVTAASTTTTAAALHQGFHGSDEMDFGDVIWSQQEINRLSTEVMRLEAEVSHWRRVSQASVAPGAGNGDQGEVLKLQRIIKELREEMGREVDEHQHELAALQDAQRQKMADVIRRHRDELAEYEERIEELEEQKQTGGTSPATANTLQESSMLSDLQNTIQSLQEAAEEQEERLKEVTANLEEAGRRQATLQQEKEEAQAENAELLQNYTRLQTSVTELQSRVQEQEGKARNKAQLDQEIQGLRNALAGAEKEISTLKSLQSETKMEVEHADILELNTIIGTLRKENELVEQDKRDLQERLARREERGESDSLDGGESSLAATEQVSVLRAELEKSEQSLREIQEERDTLLNELEELDRQNQQATQHVISVKEQLSVQLKESEAVVARLQSELSTTTDQTVALQQELQTQQEKLSQSAFTLNDLHMGKQQLEGTIKELRDKLGRVTEMGKEARRETQEFQRTILEREEQLSAARAELCEAGERGRESGGSREELEELRRELAEMRSSQEEVMSEDYEMKMEKQRLKTEAEQAQGRIEELARQVREVQAALTRTVLEKDTRIEALKLEKSQLEGELSQAEKGLQEQARQYQLTIEELTAARSMDASALQTEHERTVRLNQEKDLEIFQLRRDVEQMASDHRDTNEMLSITVAGQKQLTDLLQEKDSFTESLRANMAATQRELEAVVQAATQEAETLRGALEEKDKQLGGMKEDKSHLKEEIDRLRDQQNRPQHSGLAEPRTLDIITELENEISQLKSSRDGLEDEGHSLKRRVEEQRGHLLSSQQSLLAQQNELEQAHQRHEQSRENYDRLIHAKDEEIGRLQQEVDHLGHTHSSQEQEGVILQQEDKTQSSLNNGENDNEKHDLSKVEINRLVKGIKEKETEISQLNERNMNLTRQLDQLVVSREEIGKLSQMVLQKDLEIQTLHARVSLGGGGHNQDVIFLQQQLQAYAVEREQVLAVLNEKTRENSQLRSDYHRIMDIVAGKEAVLLKVQQENQRLSTMSDPSGSQEMFRETIQNLSRIIREKDIEIDALTQKCQTLVSVLQAGDSGGVSSNQFEELLQERDTLKQQVKKMEEWKMQVITTVKNMQHESAQLVEELHKLQGQVDADNDCTSNLSVDYSRLIHSYEQKERKLGSLSHELAHVQQTISQLSSTKDVLLGKLDSVAQSPQVTTLSAALTSTAQPPTAVEPPRHQVAAPATPGNQEGLRQELESVRALLSERETMIRTLQENNHRLSNSAQVSDSEQRGQAEESRQVRERLDALQRSVREKDLLIKTKGDQLTQVSESLRNRESDNEVLKQAVTNLKERALILEMDTRKLKDENEAVAQRSREKESEFRALQETNMQVSLLMREKEFERSTMSEKAAAMEKMLKDREQGNSQKSGELNQLLNELRSMQEKAVAFQQERDQVMLALKQKQMDTTALQTELQHVKDREQRLKLELDRLRNHLLEIEDSYTREVLAAEDREAELRKRVTLLDDRLATSSSQVESTSHQASLQVESLQEQLSGTVRQRDEALIQLRAAQDQVNQYAMSLSNLQMVLEQFQQEEKAMYSSELDKYKREKDEWRRKALQLEDRASALQINLDEANAALDSASRLTDQLDLKEEQLEELKKQVDVRQEMLEESQDKLMNLLNSTEGQVDQALMRNLFMGYFHTPKPKRSEVLRLMGSVLGLDKDEVNQLLEEEGGHGVGGWVSGWLGGRAVQSVPNTPQRPGAGQGGFNNSFSEMFVKFLEVESRPALPAPRLPVYDIKPLSAPPPGRTTSSAWAQQPEGGAAAGRGQRAAGESNPFLAPRSAAVPLMHHGSGSSSASGGHHPHLLMKPISDNLPTFTPVPVSAESGGQVLKDLLKQ</sequence>
<feature type="coiled-coil region" evidence="4">
    <location>
        <begin position="1005"/>
        <end position="1039"/>
    </location>
</feature>
<feature type="coiled-coil region" evidence="4">
    <location>
        <begin position="623"/>
        <end position="735"/>
    </location>
</feature>
<dbReference type="GO" id="GO:0031267">
    <property type="term" value="F:small GTPase binding"/>
    <property type="evidence" value="ECO:0007669"/>
    <property type="project" value="TreeGrafter"/>
</dbReference>
<organism evidence="7 8">
    <name type="scientific">Salmo trutta</name>
    <name type="common">Brown trout</name>
    <dbReference type="NCBI Taxonomy" id="8032"/>
    <lineage>
        <taxon>Eukaryota</taxon>
        <taxon>Metazoa</taxon>
        <taxon>Chordata</taxon>
        <taxon>Craniata</taxon>
        <taxon>Vertebrata</taxon>
        <taxon>Euteleostomi</taxon>
        <taxon>Actinopterygii</taxon>
        <taxon>Neopterygii</taxon>
        <taxon>Teleostei</taxon>
        <taxon>Protacanthopterygii</taxon>
        <taxon>Salmoniformes</taxon>
        <taxon>Salmonidae</taxon>
        <taxon>Salmoninae</taxon>
        <taxon>Salmo</taxon>
    </lineage>
</organism>
<dbReference type="GO" id="GO:0005794">
    <property type="term" value="C:Golgi apparatus"/>
    <property type="evidence" value="ECO:0007669"/>
    <property type="project" value="UniProtKB-SubCell"/>
</dbReference>
<dbReference type="OrthoDB" id="425925at2759"/>
<dbReference type="InterPro" id="IPR000237">
    <property type="entry name" value="GRIP_dom"/>
</dbReference>
<evidence type="ECO:0000256" key="5">
    <source>
        <dbReference type="SAM" id="MobiDB-lite"/>
    </source>
</evidence>
<feature type="coiled-coil region" evidence="4">
    <location>
        <begin position="1514"/>
        <end position="1590"/>
    </location>
</feature>
<feature type="region of interest" description="Disordered" evidence="5">
    <location>
        <begin position="911"/>
        <end position="940"/>
    </location>
</feature>
<dbReference type="Proteomes" id="UP000472277">
    <property type="component" value="Chromosome 25"/>
</dbReference>
<dbReference type="GO" id="GO:0006888">
    <property type="term" value="P:endoplasmic reticulum to Golgi vesicle-mediated transport"/>
    <property type="evidence" value="ECO:0007669"/>
    <property type="project" value="TreeGrafter"/>
</dbReference>
<feature type="domain" description="GRIP" evidence="6">
    <location>
        <begin position="1770"/>
        <end position="1819"/>
    </location>
</feature>
<keyword evidence="3 4" id="KW-0175">Coiled coil</keyword>
<feature type="region of interest" description="Disordered" evidence="5">
    <location>
        <begin position="1364"/>
        <end position="1392"/>
    </location>
</feature>
<feature type="region of interest" description="Disordered" evidence="5">
    <location>
        <begin position="1886"/>
        <end position="1921"/>
    </location>
</feature>
<evidence type="ECO:0000256" key="3">
    <source>
        <dbReference type="ARBA" id="ARBA00023054"/>
    </source>
</evidence>
<dbReference type="CTD" id="9321"/>
<dbReference type="InParanoid" id="A0A673ZLU8"/>